<proteinExistence type="predicted"/>
<evidence type="ECO:0000256" key="1">
    <source>
        <dbReference type="SAM" id="MobiDB-lite"/>
    </source>
</evidence>
<evidence type="ECO:0000313" key="3">
    <source>
        <dbReference type="Proteomes" id="UP000651050"/>
    </source>
</evidence>
<reference evidence="2" key="1">
    <citation type="submission" date="2020-11" db="EMBL/GenBank/DDBJ databases">
        <title>Bacterial whole genome sequence for Caenimonas sp. DR4.4.</title>
        <authorList>
            <person name="Le V."/>
            <person name="Ko S.-R."/>
            <person name="Ahn C.-Y."/>
            <person name="Oh H.-M."/>
        </authorList>
    </citation>
    <scope>NUCLEOTIDE SEQUENCE</scope>
    <source>
        <strain evidence="2">DR4.4</strain>
    </source>
</reference>
<comment type="caution">
    <text evidence="2">The sequence shown here is derived from an EMBL/GenBank/DDBJ whole genome shotgun (WGS) entry which is preliminary data.</text>
</comment>
<dbReference type="EMBL" id="JADWYS010000001">
    <property type="protein sequence ID" value="MBG9387487.1"/>
    <property type="molecule type" value="Genomic_DNA"/>
</dbReference>
<sequence length="66" mass="7139">MNENRTTSILQRLPMILAVTAASYGLQAQAQTQAQRNVRTHESVSAKAAEGPSALERMREAVAAQD</sequence>
<name>A0A931H2Q8_9BURK</name>
<dbReference type="AlphaFoldDB" id="A0A931H2Q8"/>
<feature type="region of interest" description="Disordered" evidence="1">
    <location>
        <begin position="35"/>
        <end position="54"/>
    </location>
</feature>
<keyword evidence="3" id="KW-1185">Reference proteome</keyword>
<protein>
    <submittedName>
        <fullName evidence="2">Uncharacterized protein</fullName>
    </submittedName>
</protein>
<organism evidence="2 3">
    <name type="scientific">Caenimonas aquaedulcis</name>
    <dbReference type="NCBI Taxonomy" id="2793270"/>
    <lineage>
        <taxon>Bacteria</taxon>
        <taxon>Pseudomonadati</taxon>
        <taxon>Pseudomonadota</taxon>
        <taxon>Betaproteobacteria</taxon>
        <taxon>Burkholderiales</taxon>
        <taxon>Comamonadaceae</taxon>
        <taxon>Caenimonas</taxon>
    </lineage>
</organism>
<accession>A0A931H2Q8</accession>
<evidence type="ECO:0000313" key="2">
    <source>
        <dbReference type="EMBL" id="MBG9387487.1"/>
    </source>
</evidence>
<gene>
    <name evidence="2" type="ORF">I5803_05625</name>
</gene>
<dbReference type="RefSeq" id="WP_196985409.1">
    <property type="nucleotide sequence ID" value="NZ_JADWYS010000001.1"/>
</dbReference>
<dbReference type="Proteomes" id="UP000651050">
    <property type="component" value="Unassembled WGS sequence"/>
</dbReference>